<sequence length="218" mass="24391">MPCFVRSGRDLQALKARILCTWGMVFVYAFAQYWHSLNGHGALGSSPIRVIFFIALDVISSFVERVCRCATLERKGLPNGEGILRPSPLRDFSSLPSAEGSFILHLSGGVFLPSLWRDCLSVPSVEGSFGHSFGGIIHPSFRRKYLQIALLQKDFRLVDSQRRFRSVASSVFLLSMPLQRGRSAYQLFSCVLQQRPFRGVNPLVIFLAMFSSNALQRG</sequence>
<proteinExistence type="predicted"/>
<keyword evidence="1" id="KW-1133">Transmembrane helix</keyword>
<keyword evidence="1" id="KW-0472">Membrane</keyword>
<evidence type="ECO:0008006" key="4">
    <source>
        <dbReference type="Google" id="ProtNLM"/>
    </source>
</evidence>
<dbReference type="AlphaFoldDB" id="A0A834SF80"/>
<keyword evidence="3" id="KW-1185">Reference proteome</keyword>
<comment type="caution">
    <text evidence="2">The sequence shown here is derived from an EMBL/GenBank/DDBJ whole genome shotgun (WGS) entry which is preliminary data.</text>
</comment>
<evidence type="ECO:0000313" key="2">
    <source>
        <dbReference type="EMBL" id="KAF7802426.1"/>
    </source>
</evidence>
<dbReference type="Proteomes" id="UP000634136">
    <property type="component" value="Unassembled WGS sequence"/>
</dbReference>
<accession>A0A834SF80</accession>
<gene>
    <name evidence="2" type="ORF">G2W53_041537</name>
</gene>
<organism evidence="2 3">
    <name type="scientific">Senna tora</name>
    <dbReference type="NCBI Taxonomy" id="362788"/>
    <lineage>
        <taxon>Eukaryota</taxon>
        <taxon>Viridiplantae</taxon>
        <taxon>Streptophyta</taxon>
        <taxon>Embryophyta</taxon>
        <taxon>Tracheophyta</taxon>
        <taxon>Spermatophyta</taxon>
        <taxon>Magnoliopsida</taxon>
        <taxon>eudicotyledons</taxon>
        <taxon>Gunneridae</taxon>
        <taxon>Pentapetalae</taxon>
        <taxon>rosids</taxon>
        <taxon>fabids</taxon>
        <taxon>Fabales</taxon>
        <taxon>Fabaceae</taxon>
        <taxon>Caesalpinioideae</taxon>
        <taxon>Cassia clade</taxon>
        <taxon>Senna</taxon>
    </lineage>
</organism>
<keyword evidence="1" id="KW-0812">Transmembrane</keyword>
<name>A0A834SF80_9FABA</name>
<evidence type="ECO:0000256" key="1">
    <source>
        <dbReference type="SAM" id="Phobius"/>
    </source>
</evidence>
<feature type="transmembrane region" description="Helical" evidence="1">
    <location>
        <begin position="16"/>
        <end position="35"/>
    </location>
</feature>
<dbReference type="EMBL" id="JAAIUW010000013">
    <property type="protein sequence ID" value="KAF7802426.1"/>
    <property type="molecule type" value="Genomic_DNA"/>
</dbReference>
<reference evidence="2" key="1">
    <citation type="submission" date="2020-09" db="EMBL/GenBank/DDBJ databases">
        <title>Genome-Enabled Discovery of Anthraquinone Biosynthesis in Senna tora.</title>
        <authorList>
            <person name="Kang S.-H."/>
            <person name="Pandey R.P."/>
            <person name="Lee C.-M."/>
            <person name="Sim J.-S."/>
            <person name="Jeong J.-T."/>
            <person name="Choi B.-S."/>
            <person name="Jung M."/>
            <person name="Ginzburg D."/>
            <person name="Zhao K."/>
            <person name="Won S.Y."/>
            <person name="Oh T.-J."/>
            <person name="Yu Y."/>
            <person name="Kim N.-H."/>
            <person name="Lee O.R."/>
            <person name="Lee T.-H."/>
            <person name="Bashyal P."/>
            <person name="Kim T.-S."/>
            <person name="Lee W.-H."/>
            <person name="Kawkins C."/>
            <person name="Kim C.-K."/>
            <person name="Kim J.S."/>
            <person name="Ahn B.O."/>
            <person name="Rhee S.Y."/>
            <person name="Sohng J.K."/>
        </authorList>
    </citation>
    <scope>NUCLEOTIDE SEQUENCE</scope>
    <source>
        <tissue evidence="2">Leaf</tissue>
    </source>
</reference>
<protein>
    <recommendedName>
        <fullName evidence="4">Transmembrane protein</fullName>
    </recommendedName>
</protein>
<evidence type="ECO:0000313" key="3">
    <source>
        <dbReference type="Proteomes" id="UP000634136"/>
    </source>
</evidence>